<protein>
    <submittedName>
        <fullName evidence="1">Uncharacterized protein</fullName>
    </submittedName>
</protein>
<proteinExistence type="predicted"/>
<organism evidence="1 2">
    <name type="scientific">Pleurodeles waltl</name>
    <name type="common">Iberian ribbed newt</name>
    <dbReference type="NCBI Taxonomy" id="8319"/>
    <lineage>
        <taxon>Eukaryota</taxon>
        <taxon>Metazoa</taxon>
        <taxon>Chordata</taxon>
        <taxon>Craniata</taxon>
        <taxon>Vertebrata</taxon>
        <taxon>Euteleostomi</taxon>
        <taxon>Amphibia</taxon>
        <taxon>Batrachia</taxon>
        <taxon>Caudata</taxon>
        <taxon>Salamandroidea</taxon>
        <taxon>Salamandridae</taxon>
        <taxon>Pleurodelinae</taxon>
        <taxon>Pleurodeles</taxon>
    </lineage>
</organism>
<name>A0AAV7U6G3_PLEWA</name>
<keyword evidence="2" id="KW-1185">Reference proteome</keyword>
<evidence type="ECO:0000313" key="1">
    <source>
        <dbReference type="EMBL" id="KAJ1184246.1"/>
    </source>
</evidence>
<gene>
    <name evidence="1" type="ORF">NDU88_001054</name>
</gene>
<evidence type="ECO:0000313" key="2">
    <source>
        <dbReference type="Proteomes" id="UP001066276"/>
    </source>
</evidence>
<comment type="caution">
    <text evidence="1">The sequence shown here is derived from an EMBL/GenBank/DDBJ whole genome shotgun (WGS) entry which is preliminary data.</text>
</comment>
<accession>A0AAV7U6G3</accession>
<sequence length="127" mass="14029">MFCGSASDCQLVRARGEAQHFTFRHRPHYNICTWPKIGICTSNHKRLCPVERALCPTLLHGPCVRGLLTPLEACCQPHLHSQGTVHWDVDPMSEAASTVHGSAPPSCMSSEAARLTDQRLQSLKEVL</sequence>
<dbReference type="AlphaFoldDB" id="A0AAV7U6G3"/>
<dbReference type="EMBL" id="JANPWB010000005">
    <property type="protein sequence ID" value="KAJ1184246.1"/>
    <property type="molecule type" value="Genomic_DNA"/>
</dbReference>
<dbReference type="Proteomes" id="UP001066276">
    <property type="component" value="Chromosome 3_1"/>
</dbReference>
<reference evidence="1" key="1">
    <citation type="journal article" date="2022" name="bioRxiv">
        <title>Sequencing and chromosome-scale assembly of the giantPleurodeles waltlgenome.</title>
        <authorList>
            <person name="Brown T."/>
            <person name="Elewa A."/>
            <person name="Iarovenko S."/>
            <person name="Subramanian E."/>
            <person name="Araus A.J."/>
            <person name="Petzold A."/>
            <person name="Susuki M."/>
            <person name="Suzuki K.-i.T."/>
            <person name="Hayashi T."/>
            <person name="Toyoda A."/>
            <person name="Oliveira C."/>
            <person name="Osipova E."/>
            <person name="Leigh N.D."/>
            <person name="Simon A."/>
            <person name="Yun M.H."/>
        </authorList>
    </citation>
    <scope>NUCLEOTIDE SEQUENCE</scope>
    <source>
        <strain evidence="1">20211129_DDA</strain>
        <tissue evidence="1">Liver</tissue>
    </source>
</reference>